<protein>
    <submittedName>
        <fullName evidence="4 5">Microtubule-associated protein futsch-like</fullName>
    </submittedName>
</protein>
<reference evidence="4 5" key="1">
    <citation type="submission" date="2025-04" db="UniProtKB">
        <authorList>
            <consortium name="RefSeq"/>
        </authorList>
    </citation>
    <scope>IDENTIFICATION</scope>
    <source>
        <tissue evidence="4 5">Gonad</tissue>
    </source>
</reference>
<dbReference type="OrthoDB" id="8197715at2759"/>
<feature type="compositionally biased region" description="Acidic residues" evidence="2">
    <location>
        <begin position="1394"/>
        <end position="1418"/>
    </location>
</feature>
<feature type="compositionally biased region" description="Gly residues" evidence="2">
    <location>
        <begin position="381"/>
        <end position="390"/>
    </location>
</feature>
<organism evidence="3 4">
    <name type="scientific">Branchiostoma belcheri</name>
    <name type="common">Amphioxus</name>
    <dbReference type="NCBI Taxonomy" id="7741"/>
    <lineage>
        <taxon>Eukaryota</taxon>
        <taxon>Metazoa</taxon>
        <taxon>Chordata</taxon>
        <taxon>Cephalochordata</taxon>
        <taxon>Leptocardii</taxon>
        <taxon>Amphioxiformes</taxon>
        <taxon>Branchiostomatidae</taxon>
        <taxon>Branchiostoma</taxon>
    </lineage>
</organism>
<dbReference type="InterPro" id="IPR038891">
    <property type="entry name" value="FSIP2"/>
</dbReference>
<dbReference type="KEGG" id="bbel:109471755"/>
<feature type="compositionally biased region" description="Low complexity" evidence="2">
    <location>
        <begin position="1100"/>
        <end position="1119"/>
    </location>
</feature>
<name>A0A6P4YQK0_BRABE</name>
<feature type="compositionally biased region" description="Acidic residues" evidence="2">
    <location>
        <begin position="1433"/>
        <end position="1446"/>
    </location>
</feature>
<feature type="region of interest" description="Disordered" evidence="2">
    <location>
        <begin position="431"/>
        <end position="451"/>
    </location>
</feature>
<evidence type="ECO:0000256" key="2">
    <source>
        <dbReference type="SAM" id="MobiDB-lite"/>
    </source>
</evidence>
<feature type="compositionally biased region" description="Basic and acidic residues" evidence="2">
    <location>
        <begin position="1383"/>
        <end position="1392"/>
    </location>
</feature>
<dbReference type="PANTHER" id="PTHR47315:SF3">
    <property type="entry name" value="FIBROUS SHEATH-INTERACTING PROTEIN 2-LIKE"/>
    <property type="match status" value="1"/>
</dbReference>
<feature type="compositionally biased region" description="Low complexity" evidence="2">
    <location>
        <begin position="1329"/>
        <end position="1346"/>
    </location>
</feature>
<feature type="compositionally biased region" description="Basic and acidic residues" evidence="2">
    <location>
        <begin position="266"/>
        <end position="295"/>
    </location>
</feature>
<evidence type="ECO:0000256" key="1">
    <source>
        <dbReference type="SAM" id="Coils"/>
    </source>
</evidence>
<feature type="coiled-coil region" evidence="1">
    <location>
        <begin position="184"/>
        <end position="242"/>
    </location>
</feature>
<feature type="compositionally biased region" description="Polar residues" evidence="2">
    <location>
        <begin position="1241"/>
        <end position="1280"/>
    </location>
</feature>
<dbReference type="RefSeq" id="XP_019626669.1">
    <property type="nucleotide sequence ID" value="XM_019771110.1"/>
</dbReference>
<feature type="compositionally biased region" description="Polar residues" evidence="2">
    <location>
        <begin position="1195"/>
        <end position="1213"/>
    </location>
</feature>
<dbReference type="Proteomes" id="UP000515135">
    <property type="component" value="Unplaced"/>
</dbReference>
<feature type="region of interest" description="Disordered" evidence="2">
    <location>
        <begin position="256"/>
        <end position="295"/>
    </location>
</feature>
<feature type="compositionally biased region" description="Low complexity" evidence="2">
    <location>
        <begin position="997"/>
        <end position="1013"/>
    </location>
</feature>
<keyword evidence="3" id="KW-1185">Reference proteome</keyword>
<feature type="compositionally biased region" description="Polar residues" evidence="2">
    <location>
        <begin position="974"/>
        <end position="992"/>
    </location>
</feature>
<sequence length="1645" mass="183242">MATVERLNLPQRTGSAQGYFVMPKTWTSHLGSPARGSDVSLPEWMNYSLDTKMPLIPGIEKAMVLYTTNLGERLHARPDDHDFDLTDPCGHQMSTEYSLLHDPHLKPFYSSPRVKHRLVKNGFITEDGKVLCTLKEFNQYRQYLRKISLDHYRNERRRQLEDAVLARERAVLKKKEDKAQTESLQIIKSRRDKAKETRQKLAEQEEAARRRYMTMMRKDATKRNLLQMEKTLNQEKNRKEKEKEWENQRFKFQLKQDKDRRRRKKMMESWKVEEKERQRRLDERRRQEQREKEAKTMEHFVEHARLRALQREEMLRVEEEERLRRQENIRAREAAIQAQRQKQYETFLKRKQRQQERRERTQKTLLQMWRDKTKADQSGGKADGSGGGRTGLFSRFMGVTEGAEPAKGEAEKKGLDLGRLVDRAIDKAMEDFETPPSLPPGEQSEEPAHRSVEEIAASIKEPQETPVTKKTVKRKFGTKGKKRSIKFKVTKDSMARLKNEFHGAQMIDMDEMERQEEEKTRQADLLIRQLQTDFPGANVSLEDDDDDEEEEVLEEVELQQVLSRSETTLLHMRAAEIVRAVMETVSKVIIPRMLSEMDIIKQTAREFVPWVIGGVQQELRRSDSRVLSRVASDMVTSALEKLQTEMTEDVQDGGTHRASRAASQLVSSVIDGVRKEFSNEDMVQGRTKEVRTSTSDSSLLSQTARDIVAYVTDSVTKELTGQRADGMSAMSATKSCSDTSVISRTARQVVSSVENIAKTASKVEPALSESETVREMASQITSWVLERVRQEMADGSSEASAESFDDSCLERELLRTMRADSTPVDEPYSRPLSPEPSSDVEISRAGSKQSTVSKPKVSKSRKPSKSEITSRRVSMESVGVSARASPSKDAMPSTSSSSHKVRLLALTSRTSVKTSPVTSTTRPSPKTSRSKAMSTRKLSRTSRESVTSQSKKSKSDSVVKRSSNKITSTSLSSHAMSPTASKSFQQRSNESFRSSKKTSSPSVRRSSSKVSSTVDDKVTAASTADKSDAGSTDRPAEAAPPKDGTISPKKFVSATQASSEHKEPVQKTSLQLEHQSSRVSPKSPASEVIQPSTQTQMGKASGQTSSDSNSSGRRASISAPGIDVRRSSLKSLKETPVRGRSSGVVVRSGPSMSGSDVRGIQEKREELESTGSKQRVVKTAPSTPLPEDDAGESVMPSSHSEGSVKARTSVNKVSSTPSAWSAPPSKKTSSRSLTKTRDSQSDLTSPSGTNVSARKSTSKPTSQTGIATSQLGSSSRTPSFEKTPSKSSIKASSSKSTSKVTTTSRSSSSSLRKTKSGAPKGIATPASEAKSGTSVRSSRSGGSKASLVKNTKSFSNVKPSQSKSKDSIKDKAEIKVESNTSRQECEEIKQPGEMEGDLDEDLHLDDDEGRDFEGDTEEPSAKDMQLLGRETEMSDVSDAEDEEVLTETENVVIKKRKESLVGSGPEEEPTTMRGSRASMKSYRRHSIAGSCATMEVDRSECAPLAPTMQGRTVDLDDDLRENLSAISVKASYQDRMQDEITPRNSFRCLQRPELSNTQGLEREESLRSLITKRRMSMPSGATLASFRAENSSEDIVQVNTMFDVGEFSRGVRRYSEVPRKPEGTYRPEVDSSASLEKILETKEKP</sequence>
<evidence type="ECO:0000313" key="5">
    <source>
        <dbReference type="RefSeq" id="XP_019626669.1"/>
    </source>
</evidence>
<feature type="region of interest" description="Disordered" evidence="2">
    <location>
        <begin position="371"/>
        <end position="390"/>
    </location>
</feature>
<dbReference type="PANTHER" id="PTHR47315">
    <property type="entry name" value="FIBROUS SHEATH INTERACTING PROTEIN 2"/>
    <property type="match status" value="1"/>
</dbReference>
<feature type="compositionally biased region" description="Polar residues" evidence="2">
    <location>
        <begin position="1089"/>
        <end position="1098"/>
    </location>
</feature>
<feature type="region of interest" description="Disordered" evidence="2">
    <location>
        <begin position="1616"/>
        <end position="1645"/>
    </location>
</feature>
<feature type="compositionally biased region" description="Low complexity" evidence="2">
    <location>
        <begin position="1138"/>
        <end position="1155"/>
    </location>
</feature>
<feature type="region of interest" description="Disordered" evidence="2">
    <location>
        <begin position="816"/>
        <end position="1482"/>
    </location>
</feature>
<feature type="compositionally biased region" description="Polar residues" evidence="2">
    <location>
        <begin position="1348"/>
        <end position="1357"/>
    </location>
</feature>
<feature type="compositionally biased region" description="Basic and acidic residues" evidence="2">
    <location>
        <begin position="1616"/>
        <end position="1629"/>
    </location>
</feature>
<proteinExistence type="predicted"/>
<feature type="compositionally biased region" description="Basic and acidic residues" evidence="2">
    <location>
        <begin position="1123"/>
        <end position="1137"/>
    </location>
</feature>
<gene>
    <name evidence="4 5" type="primary">LOC109471755</name>
</gene>
<dbReference type="RefSeq" id="XP_019626668.1">
    <property type="nucleotide sequence ID" value="XM_019771109.1"/>
</dbReference>
<keyword evidence="1" id="KW-0175">Coiled coil</keyword>
<feature type="compositionally biased region" description="Low complexity" evidence="2">
    <location>
        <begin position="907"/>
        <end position="931"/>
    </location>
</feature>
<dbReference type="GeneID" id="109471755"/>
<feature type="compositionally biased region" description="Low complexity" evidence="2">
    <location>
        <begin position="1214"/>
        <end position="1233"/>
    </location>
</feature>
<feature type="compositionally biased region" description="Low complexity" evidence="2">
    <location>
        <begin position="960"/>
        <end position="973"/>
    </location>
</feature>
<feature type="compositionally biased region" description="Basic and acidic residues" evidence="2">
    <location>
        <begin position="1363"/>
        <end position="1376"/>
    </location>
</feature>
<feature type="compositionally biased region" description="Basic and acidic residues" evidence="2">
    <location>
        <begin position="864"/>
        <end position="874"/>
    </location>
</feature>
<accession>A0A6P4YQK0</accession>
<evidence type="ECO:0000313" key="3">
    <source>
        <dbReference type="Proteomes" id="UP000515135"/>
    </source>
</evidence>
<feature type="compositionally biased region" description="Low complexity" evidence="2">
    <location>
        <begin position="1285"/>
        <end position="1311"/>
    </location>
</feature>
<feature type="compositionally biased region" description="Polar residues" evidence="2">
    <location>
        <begin position="1066"/>
        <end position="1080"/>
    </location>
</feature>
<evidence type="ECO:0000313" key="4">
    <source>
        <dbReference type="RefSeq" id="XP_019626668.1"/>
    </source>
</evidence>